<evidence type="ECO:0000256" key="8">
    <source>
        <dbReference type="ARBA" id="ARBA00022884"/>
    </source>
</evidence>
<feature type="domain" description="Snurportin-1 m3G cap-binding" evidence="12">
    <location>
        <begin position="101"/>
        <end position="278"/>
    </location>
</feature>
<evidence type="ECO:0000256" key="5">
    <source>
        <dbReference type="ARBA" id="ARBA00016034"/>
    </source>
</evidence>
<evidence type="ECO:0000256" key="6">
    <source>
        <dbReference type="ARBA" id="ARBA00022448"/>
    </source>
</evidence>
<evidence type="ECO:0000259" key="11">
    <source>
        <dbReference type="Pfam" id="PF11538"/>
    </source>
</evidence>
<evidence type="ECO:0000256" key="9">
    <source>
        <dbReference type="ARBA" id="ARBA00023242"/>
    </source>
</evidence>
<feature type="domain" description="Snurportin-1 N-terminal" evidence="11">
    <location>
        <begin position="31"/>
        <end position="66"/>
    </location>
</feature>
<dbReference type="Gene3D" id="3.30.470.30">
    <property type="entry name" value="DNA ligase/mRNA capping enzyme"/>
    <property type="match status" value="1"/>
</dbReference>
<keyword evidence="7" id="KW-0963">Cytoplasm</keyword>
<accession>A0AAV6V8X1</accession>
<dbReference type="EMBL" id="JAFNEN010000143">
    <property type="protein sequence ID" value="KAG8192213.1"/>
    <property type="molecule type" value="Genomic_DNA"/>
</dbReference>
<dbReference type="Pfam" id="PF21974">
    <property type="entry name" value="SPN1_m3Gcap_bd"/>
    <property type="match status" value="1"/>
</dbReference>
<dbReference type="GO" id="GO:0005737">
    <property type="term" value="C:cytoplasm"/>
    <property type="evidence" value="ECO:0007669"/>
    <property type="project" value="UniProtKB-SubCell"/>
</dbReference>
<evidence type="ECO:0000259" key="12">
    <source>
        <dbReference type="Pfam" id="PF21974"/>
    </source>
</evidence>
<feature type="region of interest" description="Disordered" evidence="10">
    <location>
        <begin position="12"/>
        <end position="46"/>
    </location>
</feature>
<reference evidence="13 14" key="1">
    <citation type="journal article" date="2022" name="Nat. Ecol. Evol.">
        <title>A masculinizing supergene underlies an exaggerated male reproductive morph in a spider.</title>
        <authorList>
            <person name="Hendrickx F."/>
            <person name="De Corte Z."/>
            <person name="Sonet G."/>
            <person name="Van Belleghem S.M."/>
            <person name="Kostlbacher S."/>
            <person name="Vangestel C."/>
        </authorList>
    </citation>
    <scope>NUCLEOTIDE SEQUENCE [LARGE SCALE GENOMIC DNA]</scope>
    <source>
        <strain evidence="13">W744_W776</strain>
    </source>
</reference>
<comment type="caution">
    <text evidence="13">The sequence shown here is derived from an EMBL/GenBank/DDBJ whole genome shotgun (WGS) entry which is preliminary data.</text>
</comment>
<dbReference type="InterPro" id="IPR047857">
    <property type="entry name" value="Snurportin1_C"/>
</dbReference>
<evidence type="ECO:0000256" key="10">
    <source>
        <dbReference type="SAM" id="MobiDB-lite"/>
    </source>
</evidence>
<dbReference type="Pfam" id="PF11538">
    <property type="entry name" value="Snurportin1"/>
    <property type="match status" value="1"/>
</dbReference>
<evidence type="ECO:0000313" key="13">
    <source>
        <dbReference type="EMBL" id="KAG8192213.1"/>
    </source>
</evidence>
<dbReference type="GO" id="GO:0005634">
    <property type="term" value="C:nucleus"/>
    <property type="evidence" value="ECO:0007669"/>
    <property type="project" value="UniProtKB-SubCell"/>
</dbReference>
<keyword evidence="6" id="KW-0813">Transport</keyword>
<keyword evidence="14" id="KW-1185">Reference proteome</keyword>
<dbReference type="CDD" id="cd09232">
    <property type="entry name" value="Snurportin-1_C"/>
    <property type="match status" value="1"/>
</dbReference>
<comment type="subcellular location">
    <subcellularLocation>
        <location evidence="3">Cytoplasm</location>
    </subcellularLocation>
    <subcellularLocation>
        <location evidence="2">Nucleus</location>
    </subcellularLocation>
</comment>
<dbReference type="GO" id="GO:0003723">
    <property type="term" value="F:RNA binding"/>
    <property type="evidence" value="ECO:0007669"/>
    <property type="project" value="UniProtKB-KW"/>
</dbReference>
<sequence length="331" mass="38322">MDDLINAFAGSQVTYQPNSTAAEHPKFSHSASYKAKSTKSSQEARRRKFLEAQKEKRYDFASHARRLATNEWDDNEDENSAANEMEVDEFAIKPPRSYKDQLMLSEWLVEVPSDLESLWYLVLCPVGKRCLVVASRGRTKVFTKSGYQVTSFQSHIPGGNKNGHSAYSLLDCVFNELDKTYYILDVMCWNSYPCFDSETEFRFYWKQSKIDECPEVTKISDTNPYKFLPLPYFNCDAKSIKEALWSPLPFASKLDGLLFYHKRTHYISATTPLVVWLKGYMVPEMLNIDIPTSLSEERPASYLTLQQHIPEVFAQHAKRKEEEEKNMLFED</sequence>
<keyword evidence="9" id="KW-0539">Nucleus</keyword>
<name>A0AAV6V8X1_9ARAC</name>
<protein>
    <recommendedName>
        <fullName evidence="5">Snurportin-1</fullName>
    </recommendedName>
</protein>
<dbReference type="PANTHER" id="PTHR13403">
    <property type="entry name" value="SNURPORTIN1 RNUT1 PROTEIN RNA, U TRANSPORTER 1"/>
    <property type="match status" value="1"/>
</dbReference>
<gene>
    <name evidence="13" type="ORF">JTE90_009973</name>
</gene>
<evidence type="ECO:0000256" key="7">
    <source>
        <dbReference type="ARBA" id="ARBA00022490"/>
    </source>
</evidence>
<dbReference type="InterPro" id="IPR024721">
    <property type="entry name" value="Snurportin-1_N"/>
</dbReference>
<evidence type="ECO:0000313" key="14">
    <source>
        <dbReference type="Proteomes" id="UP000827092"/>
    </source>
</evidence>
<evidence type="ECO:0000256" key="1">
    <source>
        <dbReference type="ARBA" id="ARBA00003975"/>
    </source>
</evidence>
<dbReference type="InterPro" id="IPR017336">
    <property type="entry name" value="Snurportin-1"/>
</dbReference>
<dbReference type="AlphaFoldDB" id="A0AAV6V8X1"/>
<comment type="function">
    <text evidence="1">Functions as an U snRNP-specific nuclear import adapter. Involved in the trimethylguanosine (m3G)-cap-dependent nuclear import of U snRNPs. Binds specifically to the terminal m3G-cap U snRNAs.</text>
</comment>
<dbReference type="GO" id="GO:0061015">
    <property type="term" value="P:snRNA import into nucleus"/>
    <property type="evidence" value="ECO:0007669"/>
    <property type="project" value="InterPro"/>
</dbReference>
<evidence type="ECO:0000256" key="4">
    <source>
        <dbReference type="ARBA" id="ARBA00007540"/>
    </source>
</evidence>
<feature type="compositionally biased region" description="Low complexity" evidence="10">
    <location>
        <begin position="28"/>
        <end position="41"/>
    </location>
</feature>
<dbReference type="PANTHER" id="PTHR13403:SF6">
    <property type="entry name" value="SNURPORTIN-1"/>
    <property type="match status" value="1"/>
</dbReference>
<keyword evidence="8" id="KW-0694">RNA-binding</keyword>
<evidence type="ECO:0000256" key="3">
    <source>
        <dbReference type="ARBA" id="ARBA00004496"/>
    </source>
</evidence>
<organism evidence="13 14">
    <name type="scientific">Oedothorax gibbosus</name>
    <dbReference type="NCBI Taxonomy" id="931172"/>
    <lineage>
        <taxon>Eukaryota</taxon>
        <taxon>Metazoa</taxon>
        <taxon>Ecdysozoa</taxon>
        <taxon>Arthropoda</taxon>
        <taxon>Chelicerata</taxon>
        <taxon>Arachnida</taxon>
        <taxon>Araneae</taxon>
        <taxon>Araneomorphae</taxon>
        <taxon>Entelegynae</taxon>
        <taxon>Araneoidea</taxon>
        <taxon>Linyphiidae</taxon>
        <taxon>Erigoninae</taxon>
        <taxon>Oedothorax</taxon>
    </lineage>
</organism>
<dbReference type="SUPFAM" id="SSF56091">
    <property type="entry name" value="DNA ligase/mRNA capping enzyme, catalytic domain"/>
    <property type="match status" value="1"/>
</dbReference>
<evidence type="ECO:0000256" key="2">
    <source>
        <dbReference type="ARBA" id="ARBA00004123"/>
    </source>
</evidence>
<comment type="similarity">
    <text evidence="4">Belongs to the snurportin family.</text>
</comment>
<proteinExistence type="inferred from homology"/>
<dbReference type="Proteomes" id="UP000827092">
    <property type="component" value="Unassembled WGS sequence"/>
</dbReference>
<feature type="compositionally biased region" description="Polar residues" evidence="10">
    <location>
        <begin position="12"/>
        <end position="21"/>
    </location>
</feature>